<dbReference type="PANTHER" id="PTHR23345">
    <property type="entry name" value="VITELLOGENIN-RELATED"/>
    <property type="match status" value="1"/>
</dbReference>
<dbReference type="InterPro" id="IPR015816">
    <property type="entry name" value="Vitellinogen_b-sht_N"/>
</dbReference>
<dbReference type="InterPro" id="IPR009454">
    <property type="entry name" value="Lipid_transpt_open_b-sht"/>
</dbReference>
<keyword evidence="6" id="KW-0445">Lipid transport</keyword>
<dbReference type="Pfam" id="PF01347">
    <property type="entry name" value="Vitellogenin_N"/>
    <property type="match status" value="1"/>
</dbReference>
<dbReference type="PROSITE" id="PS51211">
    <property type="entry name" value="VITELLOGENIN"/>
    <property type="match status" value="1"/>
</dbReference>
<feature type="signal peptide" evidence="11">
    <location>
        <begin position="1"/>
        <end position="32"/>
    </location>
</feature>
<evidence type="ECO:0000256" key="11">
    <source>
        <dbReference type="SAM" id="SignalP"/>
    </source>
</evidence>
<organism evidence="15 16">
    <name type="scientific">Chironomus riparius</name>
    <dbReference type="NCBI Taxonomy" id="315576"/>
    <lineage>
        <taxon>Eukaryota</taxon>
        <taxon>Metazoa</taxon>
        <taxon>Ecdysozoa</taxon>
        <taxon>Arthropoda</taxon>
        <taxon>Hexapoda</taxon>
        <taxon>Insecta</taxon>
        <taxon>Pterygota</taxon>
        <taxon>Neoptera</taxon>
        <taxon>Endopterygota</taxon>
        <taxon>Diptera</taxon>
        <taxon>Nematocera</taxon>
        <taxon>Chironomoidea</taxon>
        <taxon>Chironomidae</taxon>
        <taxon>Chironominae</taxon>
        <taxon>Chironomus</taxon>
    </lineage>
</organism>
<keyword evidence="2" id="KW-0813">Transport</keyword>
<dbReference type="SMART" id="SM00216">
    <property type="entry name" value="VWD"/>
    <property type="match status" value="1"/>
</dbReference>
<evidence type="ECO:0000256" key="8">
    <source>
        <dbReference type="ARBA" id="ARBA00023180"/>
    </source>
</evidence>
<dbReference type="Gene3D" id="2.30.230.10">
    <property type="entry name" value="Lipovitellin, beta-sheet shell regions, chain A"/>
    <property type="match status" value="1"/>
</dbReference>
<dbReference type="EMBL" id="OU895878">
    <property type="protein sequence ID" value="CAG9805634.1"/>
    <property type="molecule type" value="Genomic_DNA"/>
</dbReference>
<proteinExistence type="predicted"/>
<dbReference type="InterPro" id="IPR002035">
    <property type="entry name" value="VWF_A"/>
</dbReference>
<dbReference type="InterPro" id="IPR011030">
    <property type="entry name" value="Lipovitellin_superhlx_dom"/>
</dbReference>
<gene>
    <name evidence="15" type="ORF">CHIRRI_LOCUS8503</name>
</gene>
<dbReference type="InterPro" id="IPR001846">
    <property type="entry name" value="VWF_type-D"/>
</dbReference>
<comment type="subcellular location">
    <subcellularLocation>
        <location evidence="1">Secreted</location>
    </subcellularLocation>
</comment>
<keyword evidence="16" id="KW-1185">Reference proteome</keyword>
<keyword evidence="8" id="KW-0325">Glycoprotein</keyword>
<dbReference type="GO" id="GO:0005576">
    <property type="term" value="C:extracellular region"/>
    <property type="evidence" value="ECO:0007669"/>
    <property type="project" value="UniProtKB-SubCell"/>
</dbReference>
<evidence type="ECO:0000256" key="4">
    <source>
        <dbReference type="ARBA" id="ARBA00022729"/>
    </source>
</evidence>
<dbReference type="PANTHER" id="PTHR23345:SF15">
    <property type="entry name" value="VITELLOGENIN 1-RELATED"/>
    <property type="match status" value="1"/>
</dbReference>
<dbReference type="Pfam" id="PF09172">
    <property type="entry name" value="Vit_open_b-sht"/>
    <property type="match status" value="1"/>
</dbReference>
<dbReference type="OrthoDB" id="6484170at2759"/>
<dbReference type="SUPFAM" id="SSF48431">
    <property type="entry name" value="Lipovitellin-phosvitin complex, superhelical domain"/>
    <property type="match status" value="1"/>
</dbReference>
<dbReference type="Pfam" id="PF06448">
    <property type="entry name" value="DUF1081"/>
    <property type="match status" value="1"/>
</dbReference>
<evidence type="ECO:0008006" key="17">
    <source>
        <dbReference type="Google" id="ProtNLM"/>
    </source>
</evidence>
<dbReference type="InterPro" id="IPR015817">
    <property type="entry name" value="Vitellinogen_open_b-sht_sub1"/>
</dbReference>
<dbReference type="PROSITE" id="PS50234">
    <property type="entry name" value="VWFA"/>
    <property type="match status" value="1"/>
</dbReference>
<sequence>MSMLSVMRSKLKMLFVTFCLLIIFTSRISVHAINPLKDPTVCGIPACDIDNENEKFHYLPNTVYKYLYESSFQTMFDGTDSNDPASELHISATIELSFPSKCQGLLKVSSAQLKYFNLTVYNEVHKSGDYEYENSQEQEEIIKHDENSQVDAKDVLHTRSSDFNRDVEKFAVRFDFRDGLIQEICPDNDESVWVTNFKRGVLSALQNTMTRLDLDQKSNEIDVSGKCDVKYEFVGAVSTSIKINKTKDISSCQNRNKFKSIIQTTPYEFRKSGISWWPIYNSSSYCELSIDNYVYNNIECHERHVLIPFSNEYNGAVSKSYMRMKLIGEHNSTSNEDVYIETRRTLLYDHSVSPKPVHNDIKLSREYLRQMCTLGFPNIQREFPDKFVKFLTATKQLSEKGLTQLLARAGGICKNGRKHVLESLPYIESSASVEIMKNILTGKIKSKELTNEIKESWMISMFYLPRPDSKIIETMFSLIQFYEQEPNPMYILIPSSVAHTYCENQHNCLENYVIQNIIKYLEKMVTNNIARDLTDKSIYEKLLVAMKGLGNIGIFSDDLEKEMLSIIIDESYSDDVKLQAIQLFRKTDCENTRDYFKDIYKNFTQSVEVRIASYLQMMKCPSYLTIKNVKSFLKYEEQVNQVGSFVWSHLMNVAKTSSPQKIELQALLVDEDQINDKFRMDFRKFSKNYEQSLFFDEYNFGITGESNVIFGTESYIPRSISFNGTVNLFGGSMNPFEFNIRLQGLENYIESIFGIDAPLNFEKLVQNFKFIYDKVKSFIDIDEDIIGAILRTRRSTDNQIEGFAFKPNYEFNKPKGYFEHKIFGNDINFHRFEGLDELSDLIKKLVPIERVKNIFSNRKEVFIDSGTFVDVSYTVPSSTGFPLVLNGFGAYSLDITYFASINNDKVWDTKMLDFTGKLRPSLSVELNANMQMDLFYSTTEVKFKSNVYSNYALESNLKIKDYTHASLKVEVPQDRNDIFSIRTELISKIEGRDSFLNGINNRFVNSSCTWPTVDETVGLKMCIDYSLPDVSDQSKNYPSLILSGPIIFDIHLDKADLSAKIFTFDYNWKAAKDKSEGSLIFETPNSKIPRKLSAIVLMNPTDSNFTMKLVNGKNIQKFLGLYKNTPELSSLDFSISQNGQKHLQLEMSMDREIESKSRRKLIPQFLLTIQGQKLAGIKGIIEVLDKSDVRQYDFELNCETKKLQSGATGTLTLTDVSLRLNTELQYKFAGQKQETVDILMELANRSQRLTEYIGSLKFESSAYKNFNFYSNSSFISSMGHAELRVDYNNAPDFENPAHTLSTRITLARNTDLVSETTFAIEITRPLSDIDLKFYVKYDELHKNGTEHTAVVLVRYSTNKEIVTKVSVFVPKGNLFGFDATFLLTVPDLGTCSSSIKVQERMQKNYLIDVQGEWFSNETIKFLGSYQDRTSNVKQFYKVKAIVSSNQFNDVNVLLRYSRDVRELKIDVKTEYNDANFSFILESTEPEPLVLIFKTELNWGDKKFSINSNSSSKDIGRTKIEIHLDRLRDVHVEMWGLAKTFSKNVGIEFKWDANRDPTQRFIFSYEVDKPEEDVYVGNIIMSYPERTINGDVYLSNKGPYTGKMKISWSLEEIIETSYSVGVDFKEYNKLWTVVQINTPFPGWKSNNINGTIFQQGNLFSANLGTIWAEHQNIALEFFNDYLLNDKEISCEIRASVQSTLADIPAIIANFKYNQTTDFLDTVILLQHKNIKNNSEFQTFSMKSDWKRTYDLTYRNITGNVRFSSPYSNYTSGALVTKFSLTKDRSLYGVIDMDIDKREYAFSVQGYLKKFFDNMISFNVSTPIETFPSLLGKFGIVEHKKYFIADLKTPNKSLGIEVLFDFVSITNFDMKFYAATPQPSLEKILAIGKIRDNIMHIEGAWNKVTLGFRRVSHFTDVSDFEYSYQVFTPLQNFEKNGIIMKFIADDIQNFDVEASFKLGKHKLGIKGFGEPKKQLITQLGLQKASYIREDFTSTDELDSDENDETKVDIDLDKYYSLSGNFEICTIVWSPITGSYDIQQIDETYHTEASIFIPKGVVTVSNKLIVKSTTDFMNRLKIDTPIQQYQSVNSNFKLKVISEGGITARFDVGIKNKAKWKNYGFKLNYALPKSSQSRIHDVSLIILYPLMNTSKINVNTRLELSKKGLKQANFTLDGFNTRLDMSGFFDKNDKNFDSGFNVKLNSPILNNYVLSSYAQKTTVLKDNQINVGFLYIDDGIENKFDTDLFYRLDSTHVIDGYLSVTSNIFPVEKFNTSVYISEGIRPKFDVQIQYGREHETMNQMKFLISKNGNAFEGEALTPFKELKTISFVGNLIEGSQPGAYKARGKLFKDAVNYDFEGDVVLQRNFPHHADLIFTNENGQSKLNYIISVDDFKRSIKANLSKENDFVNFESELFVQDLLDWAYNIKVISSQKDINELKLSTSLTPIPKNQYEASFEMTTPWREYSVDKINVSSVVNLNPADGSAKLFYVVSQHSGNSQYSWKWMDKQQKQNYELKLLVKSNDTGKHFNTEFSFVNPQKGPADVSFLVDINSLWKLSTAAKYNLIKDQSANIQDMSIVYDLNLPKPIESNHKIEARYKGNNFPPQLKEKSNTDWYITYSNQALNAKMKFKGAIDSYSNMTNEINLEWGDSNEKNQIGSDFTVSKKNDKTFYKWELKTPSYKDEKTLVINANYAKQDIFKVIHTDINYPESKQITIGDVLFTDMQNTKGAINTSLPIFNVTWFNFDFDFDSQDSETTKFIKATWPDNHALIDSKSTYLEAGKHKEWKGTIKAEIPLQSKHNIQVIYGLEEKPLITTGDATVDYNTRNVLNSHYTCKTERISANHNKEIIDLSLENEKRPLGIHYTHEMNKNPNEKLDYSMKRLEFFDLSKENNVVRFNITSEFTVEIRDNKQKYKFVAIHPNRTITWTSDYTSLTSSTQQSSKIELSEDIWLEYDFNLSNLTARDEDGQQVSFAISYPGRKVTARANYETKSDSIKTNVNLQWDKKENDENNNQNTEDDEEEESPEFKTVEGFFQWKDLSNSSSDNHQFVMFALKHPKFEKDVTVQGSYFRNKEILGKIEVDVDYTEEESHHAKFTSIIENLSDKVGYKNFTIHVNGDHDASDLHLFLDGSLGLQQNYYKMEANANYKRGYLPEMELELLSFIDLNQKEIKFYRHTPNKDIDLYTIVKSNFPIYTIDGIYIDSPDYEMAGNFIIDLKKKTVNSDVKLSADETQKFQIRGIIPDTRSATLNIWRDYDDIRIDDMSYFIQMNHSRLITSKLLWRPKLKKELKTNIKNFMVLRYLAIAEEIEYWVKTYYTETKDTITGVFAETEQYLIPFREDLAALKDIDEDLLKFKNFLNESYYNDDFYVQSLMNYTFTVLDELSITNHITDIPKIFKEIWEALGESSDAFKKSIFWIINLMKTSYKDTVDTFNKLVHGSLTDYVTQFLNNIIENYDRFVKNLHITFMNSIEAMWDNMAQALSNYWNRILESIEPQILRSIHYVETTLWSVSAEIFDFMYNRTNEFMESPYFVKVSNITHDLDVLYQDIQRNDMFTNFKKYSTIMYKFLKEKILRVMPFGKEVRIISEDISVAYKEIRQIEFVKEYFDHLDEIEANIRWLINEFQLEKRLGALFEILKKKLNRITQSALETEDIYREAKTKFIFDPHTGVIEWEQKLPVAWHAFNETPQFEEIPEYKFFLDTQDFLFTSKNSSFNFFYGLMLSEPQNFVPPFKSYALLIGSRHIFTYDKSNIEINATEFGEYSTNSEALNDQCSYLLAHDFVDEQFSIILKPASITEKDQKFMSKSLLIKTKTSKVEIELGNPEGEIKVGDRLMTILPKQKGDMLVTRDHNVVTVKSRKGFAVTCNLEFDVCLIELSGWYFGKIGGILGTMNNENFDDLTKSDNEVTDDQNEFIESWRTTKECNSIGGSQAGNSSDLYEDLQEKCNLFFKLKTSYVASCFSVIDPTAFYDMCLNLGTLPRYQISTKSIEKAACTSVISYIEACSIQNIPLRIPDACIYCNLPNNTHVTEGTFVKLKDESFKPTADIVFLAEANDCNTDTFKKSILRTLVSSITTEFKHNSINDVQFALMSFGGSNEFTHPEIVTSNGKIFTTAQDIYSYFDHIKASNQSSMDVLTAITKASKLIFRPGALKIFVLSLCGNCEIDSLKFDFKSIGQLLRENDIILHILSNEAINSKKILGIDNTKAYLRKDQTKLTGDEKLRKTVKIPKAIKECESLTYETEGSIFLTGGRSNVNELKILASVFAKRIANVHVKPCHICECEGHNSGTAYLTCVSCENLPFKDIESMNEYDGLDLGDASDYDDENS</sequence>
<keyword evidence="4 11" id="KW-0732">Signal</keyword>
<dbReference type="Pfam" id="PF00094">
    <property type="entry name" value="VWD"/>
    <property type="match status" value="1"/>
</dbReference>
<comment type="caution">
    <text evidence="9">Lacks conserved residue(s) required for the propagation of feature annotation.</text>
</comment>
<evidence type="ECO:0000256" key="6">
    <source>
        <dbReference type="ARBA" id="ARBA00023055"/>
    </source>
</evidence>
<dbReference type="GO" id="GO:0005319">
    <property type="term" value="F:lipid transporter activity"/>
    <property type="evidence" value="ECO:0007669"/>
    <property type="project" value="InterPro"/>
</dbReference>
<dbReference type="InterPro" id="IPR036465">
    <property type="entry name" value="vWFA_dom_sf"/>
</dbReference>
<dbReference type="SUPFAM" id="SSF56968">
    <property type="entry name" value="Lipovitellin-phosvitin complex, beta-sheet shell regions"/>
    <property type="match status" value="2"/>
</dbReference>
<keyword evidence="5" id="KW-0758">Storage protein</keyword>
<evidence type="ECO:0000256" key="9">
    <source>
        <dbReference type="PROSITE-ProRule" id="PRU00557"/>
    </source>
</evidence>
<evidence type="ECO:0000256" key="7">
    <source>
        <dbReference type="ARBA" id="ARBA00023157"/>
    </source>
</evidence>
<evidence type="ECO:0000259" key="14">
    <source>
        <dbReference type="PROSITE" id="PS51233"/>
    </source>
</evidence>
<evidence type="ECO:0000313" key="15">
    <source>
        <dbReference type="EMBL" id="CAG9805634.1"/>
    </source>
</evidence>
<dbReference type="SUPFAM" id="SSF53300">
    <property type="entry name" value="vWA-like"/>
    <property type="match status" value="1"/>
</dbReference>
<evidence type="ECO:0000256" key="5">
    <source>
        <dbReference type="ARBA" id="ARBA00022761"/>
    </source>
</evidence>
<dbReference type="InterPro" id="IPR015819">
    <property type="entry name" value="Lipid_transp_b-sht_shell"/>
</dbReference>
<dbReference type="Gene3D" id="2.20.80.10">
    <property type="entry name" value="Lipovitellin-phosvitin complex, chain A, domain 4"/>
    <property type="match status" value="1"/>
</dbReference>
<dbReference type="InterPro" id="IPR015255">
    <property type="entry name" value="Vitellinogen_open_b-sht"/>
</dbReference>
<evidence type="ECO:0000259" key="12">
    <source>
        <dbReference type="PROSITE" id="PS50234"/>
    </source>
</evidence>
<evidence type="ECO:0000256" key="1">
    <source>
        <dbReference type="ARBA" id="ARBA00004613"/>
    </source>
</evidence>
<dbReference type="Proteomes" id="UP001153620">
    <property type="component" value="Chromosome 2"/>
</dbReference>
<name>A0A9N9WTR2_9DIPT</name>
<evidence type="ECO:0000313" key="16">
    <source>
        <dbReference type="Proteomes" id="UP001153620"/>
    </source>
</evidence>
<accession>A0A9N9WTR2</accession>
<dbReference type="Gene3D" id="2.20.50.20">
    <property type="entry name" value="Lipovitellin. Chain A, domain 3"/>
    <property type="match status" value="1"/>
</dbReference>
<dbReference type="InterPro" id="IPR001747">
    <property type="entry name" value="Vitellogenin_N"/>
</dbReference>
<dbReference type="GO" id="GO:0032991">
    <property type="term" value="C:protein-containing complex"/>
    <property type="evidence" value="ECO:0007669"/>
    <property type="project" value="UniProtKB-ARBA"/>
</dbReference>
<dbReference type="SMART" id="SM00638">
    <property type="entry name" value="LPD_N"/>
    <property type="match status" value="1"/>
</dbReference>
<evidence type="ECO:0000259" key="13">
    <source>
        <dbReference type="PROSITE" id="PS51211"/>
    </source>
</evidence>
<dbReference type="InterPro" id="IPR050733">
    <property type="entry name" value="Vitellogenin/Apolipophorin"/>
</dbReference>
<dbReference type="GO" id="GO:0045735">
    <property type="term" value="F:nutrient reservoir activity"/>
    <property type="evidence" value="ECO:0007669"/>
    <property type="project" value="UniProtKB-KW"/>
</dbReference>
<keyword evidence="7" id="KW-1015">Disulfide bond</keyword>
<feature type="domain" description="Vitellogenin" evidence="13">
    <location>
        <begin position="58"/>
        <end position="720"/>
    </location>
</feature>
<feature type="chain" id="PRO_5040140351" description="Vitellogenin" evidence="11">
    <location>
        <begin position="33"/>
        <end position="4318"/>
    </location>
</feature>
<reference evidence="15" key="2">
    <citation type="submission" date="2022-10" db="EMBL/GenBank/DDBJ databases">
        <authorList>
            <consortium name="ENA_rothamsted_submissions"/>
            <consortium name="culmorum"/>
            <person name="King R."/>
        </authorList>
    </citation>
    <scope>NUCLEOTIDE SEQUENCE</scope>
</reference>
<feature type="domain" description="VWFA" evidence="12">
    <location>
        <begin position="4038"/>
        <end position="4181"/>
    </location>
</feature>
<feature type="domain" description="VWFD" evidence="14">
    <location>
        <begin position="3727"/>
        <end position="3917"/>
    </location>
</feature>
<dbReference type="PROSITE" id="PS51233">
    <property type="entry name" value="VWFD"/>
    <property type="match status" value="1"/>
</dbReference>
<evidence type="ECO:0000256" key="10">
    <source>
        <dbReference type="SAM" id="MobiDB-lite"/>
    </source>
</evidence>
<protein>
    <recommendedName>
        <fullName evidence="17">Vitellogenin</fullName>
    </recommendedName>
</protein>
<reference evidence="15" key="1">
    <citation type="submission" date="2022-01" db="EMBL/GenBank/DDBJ databases">
        <authorList>
            <person name="King R."/>
        </authorList>
    </citation>
    <scope>NUCLEOTIDE SEQUENCE</scope>
</reference>
<evidence type="ECO:0000256" key="3">
    <source>
        <dbReference type="ARBA" id="ARBA00022525"/>
    </source>
</evidence>
<feature type="region of interest" description="Disordered" evidence="10">
    <location>
        <begin position="2993"/>
        <end position="3020"/>
    </location>
</feature>
<dbReference type="Gene3D" id="1.25.10.20">
    <property type="entry name" value="Vitellinogen, superhelical"/>
    <property type="match status" value="1"/>
</dbReference>
<evidence type="ECO:0000256" key="2">
    <source>
        <dbReference type="ARBA" id="ARBA00022448"/>
    </source>
</evidence>
<dbReference type="SMART" id="SM01169">
    <property type="entry name" value="DUF1943"/>
    <property type="match status" value="1"/>
</dbReference>
<keyword evidence="3" id="KW-0964">Secreted</keyword>